<dbReference type="Pfam" id="PF03992">
    <property type="entry name" value="ABM"/>
    <property type="match status" value="1"/>
</dbReference>
<dbReference type="EMBL" id="JH795870">
    <property type="protein sequence ID" value="EJT99328.1"/>
    <property type="molecule type" value="Genomic_DNA"/>
</dbReference>
<sequence length="106" mass="12026">MSATFETFEGEVNVIVRVTAKPGKIQEVLEYSKIIKAWCESDAEPGCDRYEVLQVGDELCILEKYKDVAALIEHTKSEMYEKTEAKIPQLVVEGSLDVKFWQPAKL</sequence>
<gene>
    <name evidence="2" type="ORF">DACRYDRAFT_110047</name>
</gene>
<proteinExistence type="predicted"/>
<accession>M5FTE4</accession>
<dbReference type="Gene3D" id="3.30.70.100">
    <property type="match status" value="1"/>
</dbReference>
<evidence type="ECO:0000313" key="3">
    <source>
        <dbReference type="Proteomes" id="UP000030653"/>
    </source>
</evidence>
<protein>
    <recommendedName>
        <fullName evidence="1">ABM domain-containing protein</fullName>
    </recommendedName>
</protein>
<reference evidence="2 3" key="1">
    <citation type="journal article" date="2012" name="Science">
        <title>The Paleozoic origin of enzymatic lignin decomposition reconstructed from 31 fungal genomes.</title>
        <authorList>
            <person name="Floudas D."/>
            <person name="Binder M."/>
            <person name="Riley R."/>
            <person name="Barry K."/>
            <person name="Blanchette R.A."/>
            <person name="Henrissat B."/>
            <person name="Martinez A.T."/>
            <person name="Otillar R."/>
            <person name="Spatafora J.W."/>
            <person name="Yadav J.S."/>
            <person name="Aerts A."/>
            <person name="Benoit I."/>
            <person name="Boyd A."/>
            <person name="Carlson A."/>
            <person name="Copeland A."/>
            <person name="Coutinho P.M."/>
            <person name="de Vries R.P."/>
            <person name="Ferreira P."/>
            <person name="Findley K."/>
            <person name="Foster B."/>
            <person name="Gaskell J."/>
            <person name="Glotzer D."/>
            <person name="Gorecki P."/>
            <person name="Heitman J."/>
            <person name="Hesse C."/>
            <person name="Hori C."/>
            <person name="Igarashi K."/>
            <person name="Jurgens J.A."/>
            <person name="Kallen N."/>
            <person name="Kersten P."/>
            <person name="Kohler A."/>
            <person name="Kuees U."/>
            <person name="Kumar T.K.A."/>
            <person name="Kuo A."/>
            <person name="LaButti K."/>
            <person name="Larrondo L.F."/>
            <person name="Lindquist E."/>
            <person name="Ling A."/>
            <person name="Lombard V."/>
            <person name="Lucas S."/>
            <person name="Lundell T."/>
            <person name="Martin R."/>
            <person name="McLaughlin D.J."/>
            <person name="Morgenstern I."/>
            <person name="Morin E."/>
            <person name="Murat C."/>
            <person name="Nagy L.G."/>
            <person name="Nolan M."/>
            <person name="Ohm R.A."/>
            <person name="Patyshakuliyeva A."/>
            <person name="Rokas A."/>
            <person name="Ruiz-Duenas F.J."/>
            <person name="Sabat G."/>
            <person name="Salamov A."/>
            <person name="Samejima M."/>
            <person name="Schmutz J."/>
            <person name="Slot J.C."/>
            <person name="St John F."/>
            <person name="Stenlid J."/>
            <person name="Sun H."/>
            <person name="Sun S."/>
            <person name="Syed K."/>
            <person name="Tsang A."/>
            <person name="Wiebenga A."/>
            <person name="Young D."/>
            <person name="Pisabarro A."/>
            <person name="Eastwood D.C."/>
            <person name="Martin F."/>
            <person name="Cullen D."/>
            <person name="Grigoriev I.V."/>
            <person name="Hibbett D.S."/>
        </authorList>
    </citation>
    <scope>NUCLEOTIDE SEQUENCE [LARGE SCALE GENOMIC DNA]</scope>
    <source>
        <strain evidence="2 3">DJM-731 SS1</strain>
    </source>
</reference>
<keyword evidence="3" id="KW-1185">Reference proteome</keyword>
<dbReference type="SUPFAM" id="SSF54909">
    <property type="entry name" value="Dimeric alpha+beta barrel"/>
    <property type="match status" value="1"/>
</dbReference>
<dbReference type="GeneID" id="63684049"/>
<dbReference type="InterPro" id="IPR007138">
    <property type="entry name" value="ABM_dom"/>
</dbReference>
<organism evidence="2 3">
    <name type="scientific">Dacryopinax primogenitus (strain DJM 731)</name>
    <name type="common">Brown rot fungus</name>
    <dbReference type="NCBI Taxonomy" id="1858805"/>
    <lineage>
        <taxon>Eukaryota</taxon>
        <taxon>Fungi</taxon>
        <taxon>Dikarya</taxon>
        <taxon>Basidiomycota</taxon>
        <taxon>Agaricomycotina</taxon>
        <taxon>Dacrymycetes</taxon>
        <taxon>Dacrymycetales</taxon>
        <taxon>Dacrymycetaceae</taxon>
        <taxon>Dacryopinax</taxon>
    </lineage>
</organism>
<dbReference type="InterPro" id="IPR011008">
    <property type="entry name" value="Dimeric_a/b-barrel"/>
</dbReference>
<dbReference type="AlphaFoldDB" id="M5FTE4"/>
<name>M5FTE4_DACPD</name>
<evidence type="ECO:0000259" key="1">
    <source>
        <dbReference type="Pfam" id="PF03992"/>
    </source>
</evidence>
<evidence type="ECO:0000313" key="2">
    <source>
        <dbReference type="EMBL" id="EJT99328.1"/>
    </source>
</evidence>
<dbReference type="OrthoDB" id="10011777at2759"/>
<dbReference type="HOGENOM" id="CLU_131496_10_2_1"/>
<feature type="domain" description="ABM" evidence="1">
    <location>
        <begin position="13"/>
        <end position="84"/>
    </location>
</feature>
<dbReference type="RefSeq" id="XP_040626226.1">
    <property type="nucleotide sequence ID" value="XM_040768987.1"/>
</dbReference>
<dbReference type="Proteomes" id="UP000030653">
    <property type="component" value="Unassembled WGS sequence"/>
</dbReference>